<dbReference type="AlphaFoldDB" id="A0AAV1CJQ4"/>
<evidence type="ECO:0000313" key="2">
    <source>
        <dbReference type="EMBL" id="CAI9094884.1"/>
    </source>
</evidence>
<feature type="region of interest" description="Disordered" evidence="1">
    <location>
        <begin position="1"/>
        <end position="195"/>
    </location>
</feature>
<dbReference type="PANTHER" id="PTHR46033">
    <property type="entry name" value="PROTEIN MAIN-LIKE 2"/>
    <property type="match status" value="1"/>
</dbReference>
<feature type="compositionally biased region" description="Acidic residues" evidence="1">
    <location>
        <begin position="36"/>
        <end position="47"/>
    </location>
</feature>
<evidence type="ECO:0000313" key="3">
    <source>
        <dbReference type="Proteomes" id="UP001161247"/>
    </source>
</evidence>
<feature type="compositionally biased region" description="Basic and acidic residues" evidence="1">
    <location>
        <begin position="18"/>
        <end position="30"/>
    </location>
</feature>
<feature type="compositionally biased region" description="Polar residues" evidence="1">
    <location>
        <begin position="169"/>
        <end position="180"/>
    </location>
</feature>
<proteinExistence type="predicted"/>
<organism evidence="2 3">
    <name type="scientific">Oldenlandia corymbosa var. corymbosa</name>
    <dbReference type="NCBI Taxonomy" id="529605"/>
    <lineage>
        <taxon>Eukaryota</taxon>
        <taxon>Viridiplantae</taxon>
        <taxon>Streptophyta</taxon>
        <taxon>Embryophyta</taxon>
        <taxon>Tracheophyta</taxon>
        <taxon>Spermatophyta</taxon>
        <taxon>Magnoliopsida</taxon>
        <taxon>eudicotyledons</taxon>
        <taxon>Gunneridae</taxon>
        <taxon>Pentapetalae</taxon>
        <taxon>asterids</taxon>
        <taxon>lamiids</taxon>
        <taxon>Gentianales</taxon>
        <taxon>Rubiaceae</taxon>
        <taxon>Rubioideae</taxon>
        <taxon>Spermacoceae</taxon>
        <taxon>Hedyotis-Oldenlandia complex</taxon>
        <taxon>Oldenlandia</taxon>
    </lineage>
</organism>
<reference evidence="2" key="1">
    <citation type="submission" date="2023-03" db="EMBL/GenBank/DDBJ databases">
        <authorList>
            <person name="Julca I."/>
        </authorList>
    </citation>
    <scope>NUCLEOTIDE SEQUENCE</scope>
</reference>
<name>A0AAV1CJQ4_OLDCO</name>
<dbReference type="PANTHER" id="PTHR46033:SF1">
    <property type="entry name" value="PROTEIN MAIN-LIKE 2"/>
    <property type="match status" value="1"/>
</dbReference>
<accession>A0AAV1CJQ4</accession>
<dbReference type="GO" id="GO:0010073">
    <property type="term" value="P:meristem maintenance"/>
    <property type="evidence" value="ECO:0007669"/>
    <property type="project" value="InterPro"/>
</dbReference>
<feature type="compositionally biased region" description="Basic and acidic residues" evidence="1">
    <location>
        <begin position="48"/>
        <end position="65"/>
    </location>
</feature>
<evidence type="ECO:0000256" key="1">
    <source>
        <dbReference type="SAM" id="MobiDB-lite"/>
    </source>
</evidence>
<feature type="compositionally biased region" description="Pro residues" evidence="1">
    <location>
        <begin position="73"/>
        <end position="98"/>
    </location>
</feature>
<dbReference type="EMBL" id="OX459119">
    <property type="protein sequence ID" value="CAI9094884.1"/>
    <property type="molecule type" value="Genomic_DNA"/>
</dbReference>
<sequence>MKPSGGAEQDASNASRFNFERAKRLFRVEPGRVYGDDDDNSDTSDTEDSSKRKDSVRMGAHHRDTPVYNLSSYPPPRYSSFPRPGPRGLPSPPTPIPSPKSGEWRSPYHSPSFPHLGISGSQPRPPPAQASPPYIDPVPPRGGPVSARVSTRPPPLIDPVGPSRGPGSTGVSPRPVTTTASSGGSSQSRVSDDIDPTTWLVTDEVPGGPIDGSVIPSFLGHIAYHFWHGYNRPTLKIFKGEKILNKLKMWYKDMDDDVDGELVTGTSDTDLLRGHAAGILGMDMNDYKWSHGGVSDSFILERCEKADANTQASAFLWVLLASTLFMSKSGGRPRVHDWIPPSFAGPTSVLDRLRQVRERLDCFTELEVKWEPFGLGQQGIVPRTIYSGWIMYRNIQEPYMPDRCIRQIGYVQSIPRSPMSPDDAFRGPRTTHGDIVGECEDGYLEWYRQHSHPFLLPTTDPSAVSTPAKSSQDYWMNELRKLTKDLIRKVKVSDRDLADEYDEKLQDTMIRYYKAP</sequence>
<gene>
    <name evidence="2" type="ORF">OLC1_LOCUS5968</name>
</gene>
<dbReference type="InterPro" id="IPR044824">
    <property type="entry name" value="MAIN-like"/>
</dbReference>
<dbReference type="Proteomes" id="UP001161247">
    <property type="component" value="Chromosome 2"/>
</dbReference>
<protein>
    <submittedName>
        <fullName evidence="2">OLC1v1030708C1</fullName>
    </submittedName>
</protein>
<feature type="compositionally biased region" description="Pro residues" evidence="1">
    <location>
        <begin position="123"/>
        <end position="142"/>
    </location>
</feature>
<keyword evidence="3" id="KW-1185">Reference proteome</keyword>